<feature type="domain" description="Chalcone/stilbene synthase C-terminal" evidence="5">
    <location>
        <begin position="230"/>
        <end position="357"/>
    </location>
</feature>
<dbReference type="SUPFAM" id="SSF53901">
    <property type="entry name" value="Thiolase-like"/>
    <property type="match status" value="2"/>
</dbReference>
<dbReference type="PANTHER" id="PTHR11877:SF46">
    <property type="entry name" value="TYPE III POLYKETIDE SYNTHASE A"/>
    <property type="match status" value="1"/>
</dbReference>
<sequence length="360" mass="40342">MPYIQQISTAVPNHPIDQKDIANFMVKGMSLGAEEERKLRAVFRLSGIQSRHSVISDYEYDDDSKWTFYPTVASAKQVSTEERMKLFEQAAFPLMEKTLQAVFEKQKKEDFTHLITVSCTGMFAPGLDIQLIKKYKLNPTIERTAIQFMGCFAAINALKTANHICKSEKNAKVLIVCVELCTIHFQSNYSEDNLLANTIFGDGAAAVVVGNDSKGLKLSIEGFKSLVDGNSEDEMAWHISNYGFQMKLSAYVPDVIESKIKELAEKLIHNYQLTFDDIKHFAIHPGGKRILEAVEKGLSLNKEANEIAFDVFRKYGNMSSPTILFVLEELAKKSQKGERTLGFAFGPGLSMESMLLKAHD</sequence>
<reference evidence="6" key="1">
    <citation type="submission" date="2021-01" db="EMBL/GenBank/DDBJ databases">
        <title>Marivirga sp. nov., isolated from intertidal surface sediments.</title>
        <authorList>
            <person name="Zhang M."/>
        </authorList>
    </citation>
    <scope>NUCLEOTIDE SEQUENCE</scope>
    <source>
        <strain evidence="6">SM1354</strain>
    </source>
</reference>
<evidence type="ECO:0000256" key="3">
    <source>
        <dbReference type="PIRSR" id="PIRSR000451-1"/>
    </source>
</evidence>
<dbReference type="PIRSF" id="PIRSF000451">
    <property type="entry name" value="PKS_III"/>
    <property type="match status" value="1"/>
</dbReference>
<evidence type="ECO:0000259" key="4">
    <source>
        <dbReference type="Pfam" id="PF00195"/>
    </source>
</evidence>
<evidence type="ECO:0000313" key="6">
    <source>
        <dbReference type="EMBL" id="MBL0764053.1"/>
    </source>
</evidence>
<feature type="domain" description="Chalcone/stilbene synthase N-terminal" evidence="4">
    <location>
        <begin position="6"/>
        <end position="212"/>
    </location>
</feature>
<keyword evidence="2" id="KW-0808">Transferase</keyword>
<feature type="active site" description="Acyl-thioester intermediate" evidence="3">
    <location>
        <position position="151"/>
    </location>
</feature>
<organism evidence="6 7">
    <name type="scientific">Marivirga atlantica</name>
    <dbReference type="NCBI Taxonomy" id="1548457"/>
    <lineage>
        <taxon>Bacteria</taxon>
        <taxon>Pseudomonadati</taxon>
        <taxon>Bacteroidota</taxon>
        <taxon>Cytophagia</taxon>
        <taxon>Cytophagales</taxon>
        <taxon>Marivirgaceae</taxon>
        <taxon>Marivirga</taxon>
    </lineage>
</organism>
<name>A0A937AI69_9BACT</name>
<dbReference type="InterPro" id="IPR012328">
    <property type="entry name" value="Chalcone/stilbene_synt_C"/>
</dbReference>
<dbReference type="InterPro" id="IPR011141">
    <property type="entry name" value="Polyketide_synthase_type-III"/>
</dbReference>
<dbReference type="GO" id="GO:0030639">
    <property type="term" value="P:polyketide biosynthetic process"/>
    <property type="evidence" value="ECO:0007669"/>
    <property type="project" value="TreeGrafter"/>
</dbReference>
<evidence type="ECO:0000256" key="1">
    <source>
        <dbReference type="ARBA" id="ARBA00005531"/>
    </source>
</evidence>
<gene>
    <name evidence="6" type="ORF">JKP34_02240</name>
</gene>
<dbReference type="Pfam" id="PF02797">
    <property type="entry name" value="Chal_sti_synt_C"/>
    <property type="match status" value="1"/>
</dbReference>
<dbReference type="Proteomes" id="UP000642920">
    <property type="component" value="Unassembled WGS sequence"/>
</dbReference>
<dbReference type="Pfam" id="PF00195">
    <property type="entry name" value="Chal_sti_synt_N"/>
    <property type="match status" value="1"/>
</dbReference>
<comment type="similarity">
    <text evidence="1">Belongs to the thiolase-like superfamily. Chalcone/stilbene synthases family.</text>
</comment>
<dbReference type="GO" id="GO:0016747">
    <property type="term" value="F:acyltransferase activity, transferring groups other than amino-acyl groups"/>
    <property type="evidence" value="ECO:0007669"/>
    <property type="project" value="InterPro"/>
</dbReference>
<proteinExistence type="inferred from homology"/>
<dbReference type="InterPro" id="IPR016039">
    <property type="entry name" value="Thiolase-like"/>
</dbReference>
<keyword evidence="7" id="KW-1185">Reference proteome</keyword>
<dbReference type="EMBL" id="JAERQG010000001">
    <property type="protein sequence ID" value="MBL0764053.1"/>
    <property type="molecule type" value="Genomic_DNA"/>
</dbReference>
<comment type="caution">
    <text evidence="6">The sequence shown here is derived from an EMBL/GenBank/DDBJ whole genome shotgun (WGS) entry which is preliminary data.</text>
</comment>
<accession>A0A937AI69</accession>
<dbReference type="PANTHER" id="PTHR11877">
    <property type="entry name" value="HYDROXYMETHYLGLUTARYL-COA SYNTHASE"/>
    <property type="match status" value="1"/>
</dbReference>
<dbReference type="RefSeq" id="WP_201917261.1">
    <property type="nucleotide sequence ID" value="NZ_JAERQG010000001.1"/>
</dbReference>
<evidence type="ECO:0000313" key="7">
    <source>
        <dbReference type="Proteomes" id="UP000642920"/>
    </source>
</evidence>
<dbReference type="InterPro" id="IPR001099">
    <property type="entry name" value="Chalcone/stilbene_synt_N"/>
</dbReference>
<dbReference type="Gene3D" id="3.40.47.10">
    <property type="match status" value="2"/>
</dbReference>
<evidence type="ECO:0000259" key="5">
    <source>
        <dbReference type="Pfam" id="PF02797"/>
    </source>
</evidence>
<dbReference type="AlphaFoldDB" id="A0A937AI69"/>
<dbReference type="CDD" id="cd00831">
    <property type="entry name" value="CHS_like"/>
    <property type="match status" value="1"/>
</dbReference>
<protein>
    <submittedName>
        <fullName evidence="6">Type III polyketide synthase</fullName>
    </submittedName>
</protein>
<evidence type="ECO:0000256" key="2">
    <source>
        <dbReference type="ARBA" id="ARBA00022679"/>
    </source>
</evidence>